<sequence length="188" mass="20115">MALNVVQVEEIAAVLREVPRLVDGLESRSAGFQEGVHKWLKKAESVLESNRLPAVSQVASCRAQLYQASRGQEIPGISFSGRPTPRKIAEATAAMVLQRCDQILHDAIAERMTVYQEAERIARQLVTVAEAKGMLAQCAGAPGAGGTVSCLQQKLKSDPDLAGLYTHLAALVGKNDVPVFLDRALPGS</sequence>
<reference evidence="1" key="1">
    <citation type="submission" date="2009-07" db="EMBL/GenBank/DDBJ databases">
        <title>Complete sequence of Geobacter sp. M21.</title>
        <authorList>
            <consortium name="US DOE Joint Genome Institute"/>
            <person name="Lucas S."/>
            <person name="Copeland A."/>
            <person name="Lapidus A."/>
            <person name="Glavina del Rio T."/>
            <person name="Dalin E."/>
            <person name="Tice H."/>
            <person name="Bruce D."/>
            <person name="Goodwin L."/>
            <person name="Pitluck S."/>
            <person name="Saunders E."/>
            <person name="Brettin T."/>
            <person name="Detter J.C."/>
            <person name="Han C."/>
            <person name="Larimer F."/>
            <person name="Land M."/>
            <person name="Hauser L."/>
            <person name="Kyrpides N."/>
            <person name="Ovchinnikova G."/>
            <person name="Lovley D."/>
        </authorList>
    </citation>
    <scope>NUCLEOTIDE SEQUENCE [LARGE SCALE GENOMIC DNA]</scope>
    <source>
        <strain evidence="1">M21</strain>
    </source>
</reference>
<proteinExistence type="predicted"/>
<dbReference type="OrthoDB" id="1431065at2"/>
<dbReference type="HOGENOM" id="CLU_1458196_0_0_7"/>
<protein>
    <submittedName>
        <fullName evidence="1">Uncharacterized protein</fullName>
    </submittedName>
</protein>
<organism evidence="1">
    <name type="scientific">Geobacter sp. (strain M21)</name>
    <dbReference type="NCBI Taxonomy" id="443144"/>
    <lineage>
        <taxon>Bacteria</taxon>
        <taxon>Pseudomonadati</taxon>
        <taxon>Thermodesulfobacteriota</taxon>
        <taxon>Desulfuromonadia</taxon>
        <taxon>Geobacterales</taxon>
        <taxon>Geobacteraceae</taxon>
        <taxon>Geobacter</taxon>
    </lineage>
</organism>
<name>C6E1E2_GEOSM</name>
<accession>C6E1E2</accession>
<dbReference type="KEGG" id="gem:GM21_2754"/>
<dbReference type="STRING" id="443144.GM21_2754"/>
<dbReference type="EMBL" id="CP001661">
    <property type="protein sequence ID" value="ACT18790.1"/>
    <property type="molecule type" value="Genomic_DNA"/>
</dbReference>
<evidence type="ECO:0000313" key="1">
    <source>
        <dbReference type="EMBL" id="ACT18790.1"/>
    </source>
</evidence>
<dbReference type="AlphaFoldDB" id="C6E1E2"/>
<gene>
    <name evidence="1" type="ordered locus">GM21_2754</name>
</gene>